<evidence type="ECO:0000256" key="1">
    <source>
        <dbReference type="ARBA" id="ARBA00001974"/>
    </source>
</evidence>
<gene>
    <name evidence="5" type="ORF">FB560_1294</name>
</gene>
<dbReference type="Gene3D" id="3.40.30.120">
    <property type="match status" value="1"/>
</dbReference>
<proteinExistence type="predicted"/>
<dbReference type="Gene3D" id="3.30.70.2450">
    <property type="match status" value="1"/>
</dbReference>
<evidence type="ECO:0000256" key="3">
    <source>
        <dbReference type="ARBA" id="ARBA00022827"/>
    </source>
</evidence>
<dbReference type="GO" id="GO:0071949">
    <property type="term" value="F:FAD binding"/>
    <property type="evidence" value="ECO:0007669"/>
    <property type="project" value="InterPro"/>
</dbReference>
<dbReference type="GO" id="GO:0016709">
    <property type="term" value="F:oxidoreductase activity, acting on paired donors, with incorporation or reduction of molecular oxygen, NAD(P)H as one donor, and incorporation of one atom of oxygen"/>
    <property type="evidence" value="ECO:0007669"/>
    <property type="project" value="UniProtKB-ARBA"/>
</dbReference>
<dbReference type="PANTHER" id="PTHR43004:SF19">
    <property type="entry name" value="BINDING MONOOXYGENASE, PUTATIVE (JCVI)-RELATED"/>
    <property type="match status" value="1"/>
</dbReference>
<dbReference type="SUPFAM" id="SSF51905">
    <property type="entry name" value="FAD/NAD(P)-binding domain"/>
    <property type="match status" value="1"/>
</dbReference>
<dbReference type="AlphaFoldDB" id="A0A543BLJ3"/>
<protein>
    <submittedName>
        <fullName evidence="5">2-polyprenyl-6-methoxyphenol hydroxylase-like FAD-dependent oxidoreductase</fullName>
    </submittedName>
</protein>
<keyword evidence="3" id="KW-0274">FAD</keyword>
<dbReference type="PRINTS" id="PR00420">
    <property type="entry name" value="RNGMNOXGNASE"/>
</dbReference>
<dbReference type="OrthoDB" id="4246007at2"/>
<evidence type="ECO:0000313" key="6">
    <source>
        <dbReference type="Proteomes" id="UP000317209"/>
    </source>
</evidence>
<evidence type="ECO:0000313" key="5">
    <source>
        <dbReference type="EMBL" id="TQL85663.1"/>
    </source>
</evidence>
<dbReference type="PANTHER" id="PTHR43004">
    <property type="entry name" value="TRK SYSTEM POTASSIUM UPTAKE PROTEIN"/>
    <property type="match status" value="1"/>
</dbReference>
<accession>A0A543BLJ3</accession>
<keyword evidence="2" id="KW-0285">Flavoprotein</keyword>
<evidence type="ECO:0000259" key="4">
    <source>
        <dbReference type="Pfam" id="PF01494"/>
    </source>
</evidence>
<keyword evidence="6" id="KW-1185">Reference proteome</keyword>
<comment type="caution">
    <text evidence="5">The sequence shown here is derived from an EMBL/GenBank/DDBJ whole genome shotgun (WGS) entry which is preliminary data.</text>
</comment>
<comment type="cofactor">
    <cofactor evidence="1">
        <name>FAD</name>
        <dbReference type="ChEBI" id="CHEBI:57692"/>
    </cofactor>
</comment>
<dbReference type="InterPro" id="IPR036188">
    <property type="entry name" value="FAD/NAD-bd_sf"/>
</dbReference>
<dbReference type="Pfam" id="PF01494">
    <property type="entry name" value="FAD_binding_3"/>
    <property type="match status" value="1"/>
</dbReference>
<dbReference type="InterPro" id="IPR002938">
    <property type="entry name" value="FAD-bd"/>
</dbReference>
<dbReference type="RefSeq" id="WP_141871594.1">
    <property type="nucleotide sequence ID" value="NZ_VFOX01000001.1"/>
</dbReference>
<sequence>MTNDVREQVSGYDIAVVGGGPVGFWLAAEASLGGARVVLLERRRKRVTQSRALTIHGRTLETFGLRGLSSRFLEVGRPMPTWHFAGLDTRLDFSSFDSPHPFTLFIPQSRTEAILEAHALEVGVEVRRGALVTAVEDRGDRVDLALEDGTAVSSRWVVGTDGARSIVRRTAGIDFPGLPATDSIAMGDVVLDLPAGAPLGGGQNEFGGANIIPSGDGVHSRVIVLDTARRHVPQHEPLTLDELSESLRRTTGSDFGARDASWLTRFTNETRLASTYRAGRILLAGDAAHIHAPMGGQGLNVGVQDAMNLGWKLALTATGRAPEYLLDTYESERRPIGERLFANTVAQYQLVSTFTPANASLREVVSGLLAVPEANRAMAGEVSGFSVSYPEPLAAEAEADSWVGRRIPDLPLTDGSSVHRALSDGHFVRVSVPGHPPLSMPAVLSKAPVVDVQAVRIRADDLPPAGSIIVRPDGYGLSGISGAPTADGTHR</sequence>
<feature type="domain" description="FAD-binding" evidence="4">
    <location>
        <begin position="13"/>
        <end position="343"/>
    </location>
</feature>
<organism evidence="5 6">
    <name type="scientific">Microbacterium saperdae</name>
    <dbReference type="NCBI Taxonomy" id="69368"/>
    <lineage>
        <taxon>Bacteria</taxon>
        <taxon>Bacillati</taxon>
        <taxon>Actinomycetota</taxon>
        <taxon>Actinomycetes</taxon>
        <taxon>Micrococcales</taxon>
        <taxon>Microbacteriaceae</taxon>
        <taxon>Microbacterium</taxon>
    </lineage>
</organism>
<name>A0A543BLJ3_9MICO</name>
<evidence type="ECO:0000256" key="2">
    <source>
        <dbReference type="ARBA" id="ARBA00022630"/>
    </source>
</evidence>
<dbReference type="Proteomes" id="UP000317209">
    <property type="component" value="Unassembled WGS sequence"/>
</dbReference>
<reference evidence="5 6" key="1">
    <citation type="submission" date="2019-06" db="EMBL/GenBank/DDBJ databases">
        <title>Sequencing the genomes of 1000 actinobacteria strains.</title>
        <authorList>
            <person name="Klenk H.-P."/>
        </authorList>
    </citation>
    <scope>NUCLEOTIDE SEQUENCE [LARGE SCALE GENOMIC DNA]</scope>
    <source>
        <strain evidence="5 6">DSM 20169</strain>
    </source>
</reference>
<dbReference type="EMBL" id="VFOX01000001">
    <property type="protein sequence ID" value="TQL85663.1"/>
    <property type="molecule type" value="Genomic_DNA"/>
</dbReference>
<dbReference type="Pfam" id="PF21274">
    <property type="entry name" value="Rng_hyd_C"/>
    <property type="match status" value="1"/>
</dbReference>
<dbReference type="Gene3D" id="3.50.50.60">
    <property type="entry name" value="FAD/NAD(P)-binding domain"/>
    <property type="match status" value="1"/>
</dbReference>
<dbReference type="InterPro" id="IPR050641">
    <property type="entry name" value="RIFMO-like"/>
</dbReference>